<evidence type="ECO:0000313" key="1">
    <source>
        <dbReference type="EMBL" id="KGM91800.1"/>
    </source>
</evidence>
<dbReference type="AlphaFoldDB" id="A0A0A0HWN3"/>
<keyword evidence="2" id="KW-1185">Reference proteome</keyword>
<dbReference type="GeneID" id="22588012"/>
<proteinExistence type="predicted"/>
<reference evidence="1 2" key="1">
    <citation type="journal article" date="2011" name="PLoS Genet.">
        <title>Comparative genomic analysis of human fungal pathogens causing paracoccidioidomycosis.</title>
        <authorList>
            <person name="Desjardins C.A."/>
            <person name="Champion M.D."/>
            <person name="Holder J.W."/>
            <person name="Muszewska A."/>
            <person name="Goldberg J."/>
            <person name="Bailao A.M."/>
            <person name="Brigido M.M."/>
            <person name="Ferreira M.E."/>
            <person name="Garcia A.M."/>
            <person name="Grynberg M."/>
            <person name="Gujja S."/>
            <person name="Heiman D.I."/>
            <person name="Henn M.R."/>
            <person name="Kodira C.D."/>
            <person name="Leon-Narvaez H."/>
            <person name="Longo L.V."/>
            <person name="Ma L.J."/>
            <person name="Malavazi I."/>
            <person name="Matsuo A.L."/>
            <person name="Morais F.V."/>
            <person name="Pereira M."/>
            <person name="Rodriguez-Brito S."/>
            <person name="Sakthikumar S."/>
            <person name="Salem-Izacc S.M."/>
            <person name="Sykes S.M."/>
            <person name="Teixeira M.M."/>
            <person name="Vallejo M.C."/>
            <person name="Walter M.E."/>
            <person name="Yandava C."/>
            <person name="Young S."/>
            <person name="Zeng Q."/>
            <person name="Zucker J."/>
            <person name="Felipe M.S."/>
            <person name="Goldman G.H."/>
            <person name="Haas B.J."/>
            <person name="McEwen J.G."/>
            <person name="Nino-Vega G."/>
            <person name="Puccia R."/>
            <person name="San-Blas G."/>
            <person name="Soares C.M."/>
            <person name="Birren B.W."/>
            <person name="Cuomo C.A."/>
        </authorList>
    </citation>
    <scope>NUCLEOTIDE SEQUENCE [LARGE SCALE GENOMIC DNA]</scope>
    <source>
        <strain evidence="1 2">Pb18</strain>
    </source>
</reference>
<name>A0A0A0HWN3_PARBD</name>
<sequence>MVLYYGLNNPFSARSCGTRESTAKCRLNEAYTEILAKKELGESPVSTGRLLQELHGSPTAITPTGRGQIQRYLMSKKAWKPVREITKIWNETATAFERMRSVTPTASPLNPGVESADERIQPLADDEDWRALNAKAPMTISKTISPGDQTAIRHMMYAGMYAGMYAEDQWLFLEKRYGTVSGVTLNGMRKQISNWKLEPGQDPTDGLGQLEALVYDQSHWAS</sequence>
<accession>A0A0A0HWN3</accession>
<dbReference type="Proteomes" id="UP000001628">
    <property type="component" value="Unassembled WGS sequence"/>
</dbReference>
<protein>
    <submittedName>
        <fullName evidence="1">Uncharacterized protein</fullName>
    </submittedName>
</protein>
<evidence type="ECO:0000313" key="2">
    <source>
        <dbReference type="Proteomes" id="UP000001628"/>
    </source>
</evidence>
<dbReference type="VEuPathDB" id="FungiDB:PADG_12115"/>
<dbReference type="EMBL" id="KN275964">
    <property type="protein sequence ID" value="KGM91800.1"/>
    <property type="molecule type" value="Genomic_DNA"/>
</dbReference>
<gene>
    <name evidence="1" type="ORF">PADG_12115</name>
</gene>
<organism evidence="1 2">
    <name type="scientific">Paracoccidioides brasiliensis (strain Pb18)</name>
    <dbReference type="NCBI Taxonomy" id="502780"/>
    <lineage>
        <taxon>Eukaryota</taxon>
        <taxon>Fungi</taxon>
        <taxon>Dikarya</taxon>
        <taxon>Ascomycota</taxon>
        <taxon>Pezizomycotina</taxon>
        <taxon>Eurotiomycetes</taxon>
        <taxon>Eurotiomycetidae</taxon>
        <taxon>Onygenales</taxon>
        <taxon>Ajellomycetaceae</taxon>
        <taxon>Paracoccidioides</taxon>
    </lineage>
</organism>
<dbReference type="InParanoid" id="A0A0A0HWN3"/>
<dbReference type="RefSeq" id="XP_010761973.1">
    <property type="nucleotide sequence ID" value="XM_010763671.1"/>
</dbReference>
<dbReference type="KEGG" id="pbn:PADG_12115"/>
<dbReference type="HOGENOM" id="CLU_108586_0_0_1"/>